<gene>
    <name evidence="1" type="ORF">BDY19DRAFT_910161</name>
</gene>
<accession>A0ACB8TPW7</accession>
<organism evidence="1 2">
    <name type="scientific">Irpex rosettiformis</name>
    <dbReference type="NCBI Taxonomy" id="378272"/>
    <lineage>
        <taxon>Eukaryota</taxon>
        <taxon>Fungi</taxon>
        <taxon>Dikarya</taxon>
        <taxon>Basidiomycota</taxon>
        <taxon>Agaricomycotina</taxon>
        <taxon>Agaricomycetes</taxon>
        <taxon>Polyporales</taxon>
        <taxon>Irpicaceae</taxon>
        <taxon>Irpex</taxon>
    </lineage>
</organism>
<name>A0ACB8TPW7_9APHY</name>
<keyword evidence="2" id="KW-1185">Reference proteome</keyword>
<comment type="caution">
    <text evidence="1">The sequence shown here is derived from an EMBL/GenBank/DDBJ whole genome shotgun (WGS) entry which is preliminary data.</text>
</comment>
<proteinExistence type="predicted"/>
<dbReference type="EMBL" id="MU274948">
    <property type="protein sequence ID" value="KAI0084087.1"/>
    <property type="molecule type" value="Genomic_DNA"/>
</dbReference>
<dbReference type="Proteomes" id="UP001055072">
    <property type="component" value="Unassembled WGS sequence"/>
</dbReference>
<evidence type="ECO:0000313" key="2">
    <source>
        <dbReference type="Proteomes" id="UP001055072"/>
    </source>
</evidence>
<protein>
    <submittedName>
        <fullName evidence="1">Uncharacterized protein</fullName>
    </submittedName>
</protein>
<reference evidence="1" key="1">
    <citation type="journal article" date="2021" name="Environ. Microbiol.">
        <title>Gene family expansions and transcriptome signatures uncover fungal adaptations to wood decay.</title>
        <authorList>
            <person name="Hage H."/>
            <person name="Miyauchi S."/>
            <person name="Viragh M."/>
            <person name="Drula E."/>
            <person name="Min B."/>
            <person name="Chaduli D."/>
            <person name="Navarro D."/>
            <person name="Favel A."/>
            <person name="Norest M."/>
            <person name="Lesage-Meessen L."/>
            <person name="Balint B."/>
            <person name="Merenyi Z."/>
            <person name="de Eugenio L."/>
            <person name="Morin E."/>
            <person name="Martinez A.T."/>
            <person name="Baldrian P."/>
            <person name="Stursova M."/>
            <person name="Martinez M.J."/>
            <person name="Novotny C."/>
            <person name="Magnuson J.K."/>
            <person name="Spatafora J.W."/>
            <person name="Maurice S."/>
            <person name="Pangilinan J."/>
            <person name="Andreopoulos W."/>
            <person name="LaButti K."/>
            <person name="Hundley H."/>
            <person name="Na H."/>
            <person name="Kuo A."/>
            <person name="Barry K."/>
            <person name="Lipzen A."/>
            <person name="Henrissat B."/>
            <person name="Riley R."/>
            <person name="Ahrendt S."/>
            <person name="Nagy L.G."/>
            <person name="Grigoriev I.V."/>
            <person name="Martin F."/>
            <person name="Rosso M.N."/>
        </authorList>
    </citation>
    <scope>NUCLEOTIDE SEQUENCE</scope>
    <source>
        <strain evidence="1">CBS 384.51</strain>
    </source>
</reference>
<sequence length="298" mass="33043">MDSLPAIVIDIPRNCEFALATLGIYDWLLTINQEYRQIWRRKLSWISALFVVNRYVTLMTSFVMFVKNIPVIAPDSRKCVNLVLIQIVADALLSICAACFFAVQTYALFDRPTIILFIVSALGLATPIISLTVWSKAAEINLSANLLGERCSSLTALESGRYDNWLIIARACATAANLVVFGLIVWRTTQTIRLIGGKRSLSKLLVKQGALHFVWIAAPNIVAICLGRIPVLGANIPLHADSSTSILISRFIITLRRRYSDSLDDDDDDGSSANEGKTRTTVVFRTPREDSECVYSVL</sequence>
<evidence type="ECO:0000313" key="1">
    <source>
        <dbReference type="EMBL" id="KAI0084087.1"/>
    </source>
</evidence>